<name>A0A5B8YM16_9FLAO</name>
<dbReference type="Gene3D" id="1.20.144.10">
    <property type="entry name" value="Phosphatidic acid phosphatase type 2/haloperoxidase"/>
    <property type="match status" value="1"/>
</dbReference>
<evidence type="ECO:0000259" key="1">
    <source>
        <dbReference type="SMART" id="SM00014"/>
    </source>
</evidence>
<dbReference type="Pfam" id="PF01569">
    <property type="entry name" value="PAP2"/>
    <property type="match status" value="1"/>
</dbReference>
<sequence>MTLKSILISLCIICLNFNSYSQKKESPYETDLVKDGIWITTGVGLNVVGVLLIQDKPSLSQQDLNALSKDDIWGIDRWAAGNYSEKANSASYIPMFTSFALPLALLINENERSHAGQISVLFVESMATTGALFTITAALVEKSRPLVYNTSIPDEERMDNDEQRSFFAGHTAATAAATFFAAKVFNDFNPDSPWRPVVWGVAAAIPATVGYLRIQSGKHFLTDNIVGLAVGAASGILIPEIHKKKNKNVEIYPTMGFNLRGENVNSQGIGISYQF</sequence>
<dbReference type="InterPro" id="IPR000326">
    <property type="entry name" value="PAP2/HPO"/>
</dbReference>
<feature type="domain" description="Phosphatidic acid phosphatase type 2/haloperoxidase" evidence="1">
    <location>
        <begin position="117"/>
        <end position="239"/>
    </location>
</feature>
<accession>A0A5B8YM16</accession>
<dbReference type="AlphaFoldDB" id="A0A5B8YM16"/>
<dbReference type="InterPro" id="IPR036938">
    <property type="entry name" value="PAP2/HPO_sf"/>
</dbReference>
<dbReference type="Proteomes" id="UP000321954">
    <property type="component" value="Chromosome"/>
</dbReference>
<dbReference type="EMBL" id="CP042476">
    <property type="protein sequence ID" value="QED39040.1"/>
    <property type="molecule type" value="Genomic_DNA"/>
</dbReference>
<gene>
    <name evidence="2" type="ORF">FK178_01945</name>
</gene>
<keyword evidence="3" id="KW-1185">Reference proteome</keyword>
<dbReference type="SUPFAM" id="SSF48317">
    <property type="entry name" value="Acid phosphatase/Vanadium-dependent haloperoxidase"/>
    <property type="match status" value="1"/>
</dbReference>
<dbReference type="OrthoDB" id="9806134at2"/>
<evidence type="ECO:0000313" key="2">
    <source>
        <dbReference type="EMBL" id="QED39040.1"/>
    </source>
</evidence>
<proteinExistence type="predicted"/>
<protein>
    <submittedName>
        <fullName evidence="2">Phosphatase PAP2 family protein</fullName>
    </submittedName>
</protein>
<dbReference type="SMART" id="SM00014">
    <property type="entry name" value="acidPPc"/>
    <property type="match status" value="1"/>
</dbReference>
<dbReference type="CDD" id="cd01610">
    <property type="entry name" value="PAP2_like"/>
    <property type="match status" value="1"/>
</dbReference>
<organism evidence="2 3">
    <name type="scientific">Antarcticibacterium arcticum</name>
    <dbReference type="NCBI Taxonomy" id="2585771"/>
    <lineage>
        <taxon>Bacteria</taxon>
        <taxon>Pseudomonadati</taxon>
        <taxon>Bacteroidota</taxon>
        <taxon>Flavobacteriia</taxon>
        <taxon>Flavobacteriales</taxon>
        <taxon>Flavobacteriaceae</taxon>
        <taxon>Antarcticibacterium</taxon>
    </lineage>
</organism>
<evidence type="ECO:0000313" key="3">
    <source>
        <dbReference type="Proteomes" id="UP000321954"/>
    </source>
</evidence>
<reference evidence="2 3" key="1">
    <citation type="submission" date="2019-08" db="EMBL/GenBank/DDBJ databases">
        <title>Antarcticibacterium arcticum sp. nov., a bacterium isolated from marine sediment of the Canadian Beaufort Sea.</title>
        <authorList>
            <person name="Lee Y.M."/>
            <person name="Baek K."/>
            <person name="Lee D.-H."/>
            <person name="Shin S.C."/>
            <person name="Jin Y.K."/>
            <person name="Park Y."/>
        </authorList>
    </citation>
    <scope>NUCLEOTIDE SEQUENCE [LARGE SCALE GENOMIC DNA]</scope>
    <source>
        <strain evidence="2 3">PAMC 28998</strain>
    </source>
</reference>
<dbReference type="KEGG" id="anp:FK178_01945"/>